<comment type="subcellular location">
    <subcellularLocation>
        <location evidence="1">Membrane</location>
        <topology evidence="1">Single-pass membrane protein</topology>
    </subcellularLocation>
</comment>
<keyword evidence="3" id="KW-0812">Transmembrane</keyword>
<evidence type="ECO:0000256" key="6">
    <source>
        <dbReference type="ARBA" id="ARBA00023180"/>
    </source>
</evidence>
<dbReference type="EMBL" id="CP034545">
    <property type="protein sequence ID" value="AZQ50307.1"/>
    <property type="molecule type" value="Genomic_DNA"/>
</dbReference>
<gene>
    <name evidence="7" type="ORF">D5R55_04390</name>
</gene>
<dbReference type="Proteomes" id="UP000277191">
    <property type="component" value="Chromosome 1"/>
</dbReference>
<evidence type="ECO:0008006" key="9">
    <source>
        <dbReference type="Google" id="ProtNLM"/>
    </source>
</evidence>
<dbReference type="InterPro" id="IPR005331">
    <property type="entry name" value="Sulfotransferase"/>
</dbReference>
<dbReference type="InterPro" id="IPR027417">
    <property type="entry name" value="P-loop_NTPase"/>
</dbReference>
<evidence type="ECO:0000256" key="4">
    <source>
        <dbReference type="ARBA" id="ARBA00022989"/>
    </source>
</evidence>
<evidence type="ECO:0000256" key="2">
    <source>
        <dbReference type="ARBA" id="ARBA00022679"/>
    </source>
</evidence>
<dbReference type="RefSeq" id="WP_126360064.1">
    <property type="nucleotide sequence ID" value="NZ_CP034545.1"/>
</dbReference>
<evidence type="ECO:0000313" key="8">
    <source>
        <dbReference type="Proteomes" id="UP000277191"/>
    </source>
</evidence>
<evidence type="ECO:0000256" key="3">
    <source>
        <dbReference type="ARBA" id="ARBA00022692"/>
    </source>
</evidence>
<dbReference type="PANTHER" id="PTHR12812">
    <property type="entry name" value="HEPARAN SULFATE 6-O-SULFOTRANSFERASE 3"/>
    <property type="match status" value="1"/>
</dbReference>
<keyword evidence="2" id="KW-0808">Transferase</keyword>
<dbReference type="Gene3D" id="3.40.50.300">
    <property type="entry name" value="P-loop containing nucleotide triphosphate hydrolases"/>
    <property type="match status" value="1"/>
</dbReference>
<dbReference type="Pfam" id="PF03567">
    <property type="entry name" value="Sulfotransfer_2"/>
    <property type="match status" value="1"/>
</dbReference>
<dbReference type="GO" id="GO:0017095">
    <property type="term" value="F:heparan sulfate 6-sulfotransferase activity"/>
    <property type="evidence" value="ECO:0007669"/>
    <property type="project" value="TreeGrafter"/>
</dbReference>
<sequence length="400" mass="45585">MTHPIYFLHIPKTGGTSLTSFLDDQFDPEDICPAQLLPELFALPLEGMERYRFFRGHLWHGLGEYTGRELTYLTMLRDPVQRTVSWYSHVMRDANAYRHQKMNDEGWTLLDFVRDPDTNWDIVNTQTLFLAADLDYEKLSRDPVEYGRAAVKAFAARRHDRTLLDRAKQRLESFAFFGITERMRDSLSLLAHTFDFFPNFSVPRLNAASNRSSASALSADELEAIHELTALDQELYVWACQMFEDRMGDMLRSLLVTRYQQSETLVRKSWHEPIPDEAKAQIEMAVLRAPSEVAPNESLSVEIALCNGSRYQLASRAPHQVHVSYHWLDEEGAQAVVFDGLRTRLQRALMPGDAQNLQVSVAAPSVAGRYVLRLALVQEGIAWLDSGISKAFGDVEITVK</sequence>
<dbReference type="InterPro" id="IPR010635">
    <property type="entry name" value="Heparan_SO4-6-sulfoTrfase"/>
</dbReference>
<evidence type="ECO:0000256" key="5">
    <source>
        <dbReference type="ARBA" id="ARBA00023136"/>
    </source>
</evidence>
<keyword evidence="5" id="KW-0472">Membrane</keyword>
<proteinExistence type="predicted"/>
<keyword evidence="6" id="KW-0325">Glycoprotein</keyword>
<keyword evidence="4" id="KW-1133">Transmembrane helix</keyword>
<organism evidence="7 8">
    <name type="scientific">Burkholderia cenocepacia</name>
    <dbReference type="NCBI Taxonomy" id="95486"/>
    <lineage>
        <taxon>Bacteria</taxon>
        <taxon>Pseudomonadati</taxon>
        <taxon>Pseudomonadota</taxon>
        <taxon>Betaproteobacteria</taxon>
        <taxon>Burkholderiales</taxon>
        <taxon>Burkholderiaceae</taxon>
        <taxon>Burkholderia</taxon>
        <taxon>Burkholderia cepacia complex</taxon>
    </lineage>
</organism>
<dbReference type="AlphaFoldDB" id="A0A3S9N3B7"/>
<evidence type="ECO:0000256" key="1">
    <source>
        <dbReference type="ARBA" id="ARBA00004167"/>
    </source>
</evidence>
<dbReference type="PANTHER" id="PTHR12812:SF0">
    <property type="entry name" value="HEPARAN-SULFATE 6-O-SULFOTRANSFERASE"/>
    <property type="match status" value="1"/>
</dbReference>
<name>A0A3S9N3B7_9BURK</name>
<dbReference type="GO" id="GO:0016020">
    <property type="term" value="C:membrane"/>
    <property type="evidence" value="ECO:0007669"/>
    <property type="project" value="UniProtKB-SubCell"/>
</dbReference>
<dbReference type="SUPFAM" id="SSF52540">
    <property type="entry name" value="P-loop containing nucleoside triphosphate hydrolases"/>
    <property type="match status" value="1"/>
</dbReference>
<reference evidence="7 8" key="1">
    <citation type="submission" date="2018-12" db="EMBL/GenBank/DDBJ databases">
        <title>Cadmium resistance mechanism in endophytic bacteria Burkholderia cenocepacia YG-3.</title>
        <authorList>
            <person name="Zhang X."/>
            <person name="Wang X."/>
            <person name="Zhu Y."/>
        </authorList>
    </citation>
    <scope>NUCLEOTIDE SEQUENCE [LARGE SCALE GENOMIC DNA]</scope>
    <source>
        <strain evidence="7 8">YG-3</strain>
    </source>
</reference>
<evidence type="ECO:0000313" key="7">
    <source>
        <dbReference type="EMBL" id="AZQ50307.1"/>
    </source>
</evidence>
<protein>
    <recommendedName>
        <fullName evidence="9">Sulfotransferase family protein</fullName>
    </recommendedName>
</protein>
<accession>A0A3S9N3B7</accession>